<sequence length="691" mass="78671">VKPLEIPAAIEWRDHPKPQPFYYRRPPKLATASRIQKDKIYANNLKNDSYVLISCLDDLVDEVALDLWNTADPKIWGIYDESLLFILARFGVDSLPGFIKCGERHVKALEALSYVRSPAVAPVMARVLDKKKSAPISLQWFARYPEEAAIGLLPLVVGPQNKARHFAERAVRILDSQGHRDLLRQAAVRYGKEVEDALEHILQVDPLLIFPAKLPRMPDFWDPQALPQILLKGRPKCLPISAIEHIGMMLAFSEIPENHYAGLDDVIEYCDPDSLEKFAWALFVSWMQNGAPSNARWAMQSLAFFGGNATVSQLAPLIRRWPGEAAFNRAVAGLDILAQIGTDVALMHIHSISQKIKFKGLQAKAQQKIAEIAERKGLTQEQLADRLVPDFGLDPSGKLTFDYGQQQFTVGFNEQLGPYIINDQGKKLKDLPKPRKADDPVKSSQALQKWKTLKQGVRNVAKSQILRLEAAMCTQRRWSVQEFRNFMLDQPLMIHLVRRILWGTYNDVNTLQTSFRIDEDRKPVDLSDQKLTLDQKFSIGIPHALELAPEESGPWIQLFVDHELIQPFSQLSRQIYSLSQPETKISALHRFKGKTTPFSRILSLENRGWKRDEPWESGWTMTMIRHFPENLYAQLHLEPGIYNPDPRESGEQTLEEVHLHRDDPGEGPQRILFAELDEISVSELLMDLHGL</sequence>
<keyword evidence="3" id="KW-1185">Reference proteome</keyword>
<evidence type="ECO:0000259" key="1">
    <source>
        <dbReference type="Pfam" id="PF13569"/>
    </source>
</evidence>
<dbReference type="EMBL" id="JBHPBY010000252">
    <property type="protein sequence ID" value="MFC1851996.1"/>
    <property type="molecule type" value="Genomic_DNA"/>
</dbReference>
<feature type="domain" description="DUF4132" evidence="1">
    <location>
        <begin position="425"/>
        <end position="609"/>
    </location>
</feature>
<organism evidence="2 3">
    <name type="scientific">candidate division CSSED10-310 bacterium</name>
    <dbReference type="NCBI Taxonomy" id="2855610"/>
    <lineage>
        <taxon>Bacteria</taxon>
        <taxon>Bacteria division CSSED10-310</taxon>
    </lineage>
</organism>
<evidence type="ECO:0000313" key="2">
    <source>
        <dbReference type="EMBL" id="MFC1851996.1"/>
    </source>
</evidence>
<proteinExistence type="predicted"/>
<accession>A0ABV6Z0L9</accession>
<gene>
    <name evidence="2" type="ORF">ACFL27_17525</name>
</gene>
<dbReference type="InterPro" id="IPR025406">
    <property type="entry name" value="DUF4132"/>
</dbReference>
<dbReference type="Pfam" id="PF13569">
    <property type="entry name" value="DUF4132"/>
    <property type="match status" value="1"/>
</dbReference>
<dbReference type="Proteomes" id="UP001594351">
    <property type="component" value="Unassembled WGS sequence"/>
</dbReference>
<name>A0ABV6Z0L9_UNCC1</name>
<reference evidence="2 3" key="1">
    <citation type="submission" date="2024-09" db="EMBL/GenBank/DDBJ databases">
        <title>Laminarin stimulates single cell rates of sulfate reduction while oxygen inhibits transcriptomic activity in coastal marine sediment.</title>
        <authorList>
            <person name="Lindsay M."/>
            <person name="Orcutt B."/>
            <person name="Emerson D."/>
            <person name="Stepanauskas R."/>
            <person name="D'Angelo T."/>
        </authorList>
    </citation>
    <scope>NUCLEOTIDE SEQUENCE [LARGE SCALE GENOMIC DNA]</scope>
    <source>
        <strain evidence="2">SAG AM-311-K15</strain>
    </source>
</reference>
<protein>
    <submittedName>
        <fullName evidence="2">DUF4132 domain-containing protein</fullName>
    </submittedName>
</protein>
<feature type="non-terminal residue" evidence="2">
    <location>
        <position position="1"/>
    </location>
</feature>
<evidence type="ECO:0000313" key="3">
    <source>
        <dbReference type="Proteomes" id="UP001594351"/>
    </source>
</evidence>
<comment type="caution">
    <text evidence="2">The sequence shown here is derived from an EMBL/GenBank/DDBJ whole genome shotgun (WGS) entry which is preliminary data.</text>
</comment>